<feature type="domain" description="Arrestin C-terminal-like" evidence="3">
    <location>
        <begin position="186"/>
        <end position="291"/>
    </location>
</feature>
<accession>A0A8S3Z1G7</accession>
<evidence type="ECO:0000313" key="5">
    <source>
        <dbReference type="Proteomes" id="UP000678393"/>
    </source>
</evidence>
<dbReference type="PANTHER" id="PTHR11188:SF176">
    <property type="entry name" value="ARRESTIN DOMAIN-CONTAINING PROTEIN 1"/>
    <property type="match status" value="1"/>
</dbReference>
<dbReference type="PANTHER" id="PTHR11188">
    <property type="entry name" value="ARRESTIN DOMAIN CONTAINING PROTEIN"/>
    <property type="match status" value="1"/>
</dbReference>
<dbReference type="AlphaFoldDB" id="A0A8S3Z1G7"/>
<proteinExistence type="inferred from homology"/>
<dbReference type="Pfam" id="PF00339">
    <property type="entry name" value="Arrestin_N"/>
    <property type="match status" value="1"/>
</dbReference>
<feature type="domain" description="Arrestin-like N-terminal" evidence="2">
    <location>
        <begin position="7"/>
        <end position="157"/>
    </location>
</feature>
<comment type="caution">
    <text evidence="4">The sequence shown here is derived from an EMBL/GenBank/DDBJ whole genome shotgun (WGS) entry which is preliminary data.</text>
</comment>
<keyword evidence="5" id="KW-1185">Reference proteome</keyword>
<dbReference type="EMBL" id="CAJHNH020001029">
    <property type="protein sequence ID" value="CAG5121161.1"/>
    <property type="molecule type" value="Genomic_DNA"/>
</dbReference>
<evidence type="ECO:0000259" key="2">
    <source>
        <dbReference type="Pfam" id="PF00339"/>
    </source>
</evidence>
<comment type="similarity">
    <text evidence="1">Belongs to the arrestin family.</text>
</comment>
<dbReference type="Proteomes" id="UP000678393">
    <property type="component" value="Unassembled WGS sequence"/>
</dbReference>
<dbReference type="InterPro" id="IPR014756">
    <property type="entry name" value="Ig_E-set"/>
</dbReference>
<reference evidence="4" key="1">
    <citation type="submission" date="2021-04" db="EMBL/GenBank/DDBJ databases">
        <authorList>
            <consortium name="Molecular Ecology Group"/>
        </authorList>
    </citation>
    <scope>NUCLEOTIDE SEQUENCE</scope>
</reference>
<dbReference type="InterPro" id="IPR014752">
    <property type="entry name" value="Arrestin-like_C"/>
</dbReference>
<dbReference type="InterPro" id="IPR011022">
    <property type="entry name" value="Arrestin_C-like"/>
</dbReference>
<evidence type="ECO:0000256" key="1">
    <source>
        <dbReference type="ARBA" id="ARBA00005298"/>
    </source>
</evidence>
<dbReference type="Gene3D" id="2.60.40.640">
    <property type="match status" value="2"/>
</dbReference>
<protein>
    <recommendedName>
        <fullName evidence="6">Arrestin domain-containing protein 3</fullName>
    </recommendedName>
</protein>
<dbReference type="InterPro" id="IPR011021">
    <property type="entry name" value="Arrestin-like_N"/>
</dbReference>
<evidence type="ECO:0008006" key="6">
    <source>
        <dbReference type="Google" id="ProtNLM"/>
    </source>
</evidence>
<evidence type="ECO:0000259" key="3">
    <source>
        <dbReference type="Pfam" id="PF02752"/>
    </source>
</evidence>
<feature type="non-terminal residue" evidence="4">
    <location>
        <position position="291"/>
    </location>
</feature>
<dbReference type="Pfam" id="PF02752">
    <property type="entry name" value="Arrestin_C"/>
    <property type="match status" value="1"/>
</dbReference>
<sequence>MSELNIFEISFSNISGFYHVDSILQGQVTVELNEPMKLRGITLHFEGKAYVQWTETDSTGAGNRRGETDPYSSSEVYLNQDSLLLGVFPNQGTSTVELAQGRHVFPFQFQIPQGLPSSFEDLHGHVRYTVQCTIDKPWKIDHTTKRPFTILSMLDLNQMPDCLQRIEGTNQRTQCCCCCCCCCCGKSGPIQATFYVDRAGYVPGEAIRLFAEINNNSNQRIDKSYVDLKMMITYHSTTKSKMQFKEVARVTRPGIGAFGRDQWSGEVLVIPALPPSYLAGCRIIDIRYILQ</sequence>
<dbReference type="OrthoDB" id="2333384at2759"/>
<dbReference type="SUPFAM" id="SSF81296">
    <property type="entry name" value="E set domains"/>
    <property type="match status" value="2"/>
</dbReference>
<name>A0A8S3Z1G7_9EUPU</name>
<dbReference type="InterPro" id="IPR050357">
    <property type="entry name" value="Arrestin_domain-protein"/>
</dbReference>
<dbReference type="GO" id="GO:0015031">
    <property type="term" value="P:protein transport"/>
    <property type="evidence" value="ECO:0007669"/>
    <property type="project" value="TreeGrafter"/>
</dbReference>
<dbReference type="GO" id="GO:0005737">
    <property type="term" value="C:cytoplasm"/>
    <property type="evidence" value="ECO:0007669"/>
    <property type="project" value="TreeGrafter"/>
</dbReference>
<organism evidence="4 5">
    <name type="scientific">Candidula unifasciata</name>
    <dbReference type="NCBI Taxonomy" id="100452"/>
    <lineage>
        <taxon>Eukaryota</taxon>
        <taxon>Metazoa</taxon>
        <taxon>Spiralia</taxon>
        <taxon>Lophotrochozoa</taxon>
        <taxon>Mollusca</taxon>
        <taxon>Gastropoda</taxon>
        <taxon>Heterobranchia</taxon>
        <taxon>Euthyneura</taxon>
        <taxon>Panpulmonata</taxon>
        <taxon>Eupulmonata</taxon>
        <taxon>Stylommatophora</taxon>
        <taxon>Helicina</taxon>
        <taxon>Helicoidea</taxon>
        <taxon>Geomitridae</taxon>
        <taxon>Candidula</taxon>
    </lineage>
</organism>
<evidence type="ECO:0000313" key="4">
    <source>
        <dbReference type="EMBL" id="CAG5121161.1"/>
    </source>
</evidence>
<gene>
    <name evidence="4" type="ORF">CUNI_LOCUS6719</name>
</gene>